<feature type="compositionally biased region" description="Basic and acidic residues" evidence="7">
    <location>
        <begin position="2401"/>
        <end position="2410"/>
    </location>
</feature>
<dbReference type="Gene3D" id="2.60.40.4300">
    <property type="match status" value="9"/>
</dbReference>
<evidence type="ECO:0000256" key="2">
    <source>
        <dbReference type="ARBA" id="ARBA00022525"/>
    </source>
</evidence>
<comment type="caution">
    <text evidence="9">The sequence shown here is derived from an EMBL/GenBank/DDBJ whole genome shotgun (WGS) entry which is preliminary data.</text>
</comment>
<dbReference type="Pfam" id="PF17966">
    <property type="entry name" value="Muc_B2"/>
    <property type="match status" value="7"/>
</dbReference>
<feature type="coiled-coil region" evidence="6">
    <location>
        <begin position="2504"/>
        <end position="2538"/>
    </location>
</feature>
<evidence type="ECO:0000256" key="5">
    <source>
        <dbReference type="ARBA" id="ARBA00023088"/>
    </source>
</evidence>
<evidence type="ECO:0000313" key="10">
    <source>
        <dbReference type="Proteomes" id="UP000032287"/>
    </source>
</evidence>
<keyword evidence="6" id="KW-0175">Coiled coil</keyword>
<evidence type="ECO:0000313" key="9">
    <source>
        <dbReference type="EMBL" id="KIU21629.1"/>
    </source>
</evidence>
<feature type="coiled-coil region" evidence="6">
    <location>
        <begin position="2776"/>
        <end position="2803"/>
    </location>
</feature>
<name>A0A0D1K9C2_9LACO</name>
<feature type="region of interest" description="Disordered" evidence="7">
    <location>
        <begin position="2855"/>
        <end position="2880"/>
    </location>
</feature>
<gene>
    <name evidence="9" type="ORF">QX99_00711</name>
</gene>
<keyword evidence="2" id="KW-0964">Secreted</keyword>
<evidence type="ECO:0000256" key="3">
    <source>
        <dbReference type="ARBA" id="ARBA00022729"/>
    </source>
</evidence>
<keyword evidence="5" id="KW-0572">Peptidoglycan-anchor</keyword>
<feature type="domain" description="Gram-positive cocci surface proteins LPxTG" evidence="8">
    <location>
        <begin position="5675"/>
        <end position="5706"/>
    </location>
</feature>
<dbReference type="RefSeq" id="WP_043710937.1">
    <property type="nucleotide sequence ID" value="NZ_JALOCT010000007.1"/>
</dbReference>
<feature type="coiled-coil region" evidence="6">
    <location>
        <begin position="3165"/>
        <end position="3196"/>
    </location>
</feature>
<dbReference type="InterPro" id="IPR041495">
    <property type="entry name" value="Mub_B2"/>
</dbReference>
<reference evidence="9" key="1">
    <citation type="journal article" date="2015" name="Microbiology (Mosc.)">
        <title>Genomics of the Weissella cibaria species with an examination of its metabolic traits.</title>
        <authorList>
            <person name="Lynch K.M."/>
            <person name="Lucid A."/>
            <person name="Arendt E.K."/>
            <person name="Sleator R.D."/>
            <person name="Lucey B."/>
            <person name="Coffey A."/>
        </authorList>
    </citation>
    <scope>NUCLEOTIDE SEQUENCE [LARGE SCALE GENOMIC DNA]</scope>
    <source>
        <strain evidence="9">MG1</strain>
    </source>
</reference>
<accession>A0A0D1K9C2</accession>
<dbReference type="InterPro" id="IPR019931">
    <property type="entry name" value="LPXTG_anchor"/>
</dbReference>
<dbReference type="STRING" id="137591.AO080_01430"/>
<organism evidence="9 10">
    <name type="scientific">Weissella cibaria</name>
    <dbReference type="NCBI Taxonomy" id="137591"/>
    <lineage>
        <taxon>Bacteria</taxon>
        <taxon>Bacillati</taxon>
        <taxon>Bacillota</taxon>
        <taxon>Bacilli</taxon>
        <taxon>Lactobacillales</taxon>
        <taxon>Lactobacillaceae</taxon>
        <taxon>Weissella</taxon>
    </lineage>
</organism>
<feature type="compositionally biased region" description="Polar residues" evidence="7">
    <location>
        <begin position="2859"/>
        <end position="2879"/>
    </location>
</feature>
<dbReference type="InterPro" id="IPR009459">
    <property type="entry name" value="MucBP_dom"/>
</dbReference>
<keyword evidence="4" id="KW-0677">Repeat</keyword>
<dbReference type="InterPro" id="IPR041558">
    <property type="entry name" value="MucBP_2"/>
</dbReference>
<evidence type="ECO:0000256" key="6">
    <source>
        <dbReference type="SAM" id="Coils"/>
    </source>
</evidence>
<dbReference type="Pfam" id="PF00746">
    <property type="entry name" value="Gram_pos_anchor"/>
    <property type="match status" value="1"/>
</dbReference>
<keyword evidence="1" id="KW-0134">Cell wall</keyword>
<dbReference type="Pfam" id="PF06458">
    <property type="entry name" value="MucBP"/>
    <property type="match status" value="2"/>
</dbReference>
<dbReference type="Gene3D" id="3.10.20.470">
    <property type="match status" value="8"/>
</dbReference>
<feature type="region of interest" description="Disordered" evidence="7">
    <location>
        <begin position="2597"/>
        <end position="2618"/>
    </location>
</feature>
<dbReference type="Proteomes" id="UP000032287">
    <property type="component" value="Unassembled WGS sequence"/>
</dbReference>
<keyword evidence="10" id="KW-1185">Reference proteome</keyword>
<proteinExistence type="predicted"/>
<evidence type="ECO:0000256" key="4">
    <source>
        <dbReference type="ARBA" id="ARBA00022737"/>
    </source>
</evidence>
<dbReference type="eggNOG" id="COG3266">
    <property type="taxonomic scope" value="Bacteria"/>
</dbReference>
<feature type="region of interest" description="Disordered" evidence="7">
    <location>
        <begin position="2380"/>
        <end position="2416"/>
    </location>
</feature>
<dbReference type="PATRIC" id="fig|137591.25.peg.683"/>
<dbReference type="InterPro" id="IPR016024">
    <property type="entry name" value="ARM-type_fold"/>
</dbReference>
<feature type="coiled-coil region" evidence="6">
    <location>
        <begin position="2903"/>
        <end position="2937"/>
    </location>
</feature>
<protein>
    <submittedName>
        <fullName evidence="9">MucBP domain protein</fullName>
    </submittedName>
</protein>
<keyword evidence="3" id="KW-0732">Signal</keyword>
<dbReference type="PROSITE" id="PS50847">
    <property type="entry name" value="GRAM_POS_ANCHORING"/>
    <property type="match status" value="1"/>
</dbReference>
<dbReference type="SUPFAM" id="SSF48371">
    <property type="entry name" value="ARM repeat"/>
    <property type="match status" value="1"/>
</dbReference>
<dbReference type="EMBL" id="JWHU01000007">
    <property type="protein sequence ID" value="KIU21629.1"/>
    <property type="molecule type" value="Genomic_DNA"/>
</dbReference>
<evidence type="ECO:0000256" key="1">
    <source>
        <dbReference type="ARBA" id="ARBA00022512"/>
    </source>
</evidence>
<dbReference type="Pfam" id="PF17965">
    <property type="entry name" value="MucBP_2"/>
    <property type="match status" value="8"/>
</dbReference>
<dbReference type="eggNOG" id="COG4932">
    <property type="taxonomic scope" value="Bacteria"/>
</dbReference>
<sequence length="5706" mass="592085">MATGTTTVNYVDTSGKVIKTATSFIGSVGETVGITGLSSDASTADYTFGAPTIRGYKASSATDSVKISQTASANVITIKYTALPFQESIIQTDTPALWSDSAVIASYWSTDQDNPLGSDTSVAASIMDASLVRSGYSYYVTDQKGSSYATMSSAAAATSVNVWDSTSNSAGVQSDGAPQSWTVKYVPDYQGAYLYTRDYSYVNGSYSATTSSGTYKDAAGGRTGGAINFGTTDSNLPKSGYTYTVTGPDNITYSNLSSAVAANSFDNTDNKIGSAQASSDTSYQYFTVNYTPATQTTSLVVDSNSPVKAGSVLASSLGATSATISLPYTDASLSTAGYSYVVKGPNGSNYSTLSSAVAANSLYDATNNTGTTDSSAQVFTVSYVAQYQAAALRYDASGPISAGSTKATASGTTGGAISFAGVTDSNLASAGYTYTVKYMGTDAPDSTAYTTLSSAVAAHPRYDATANSGSSDASSQVFQITYKTNQYASLFTDSTDTSSNSVLSYSAINETTNGPASSAISFSTTDSQLARSGYSYVVQVLNSAGSVINSYTTLTSAVAAQKYDNTSNAANATTDAQVQRFKVVYAPQTANITYYYYDENGKTIATAVTKTGYVGAKIPANPLTISGYTLIGPSSDSDDDGLFDADRSSVIKYQYRAQYQAANVVVDSASPVAANSAVTSASGVTSGSLSFSTTDSQLAKSGYTYVVYGPTGSTSYATLSAAVQANSLYDATENGSASSDASAQTFRVSYKADMQSAYIRVQQNSPISSGVMVDSIVGSTNGKLAFSATDATLAVSGYTYTVGYGYDAANTVWYSTLSDALAANSAYDATNNNGGTTDTNAQRFVVLYAPMSQAAAVVVDASSPISAGSTAMSANGVTGSAISFAPSASNTTLDSQLAKSGYTYTVKYGSDSATFTTLSSALAAHSFYNANNTTSGVADDTPDKFTVSYKADYQSAVVNVTGTSPIRANSKFASNTGGTSDSISFSITDANLYARGYMYTVTGPDGKVYSNLASALSANPIYDNTNNLGSLSDSAVQSFMVSYRANYQSAYLQMDENAPRSAGAIVGSAAGVTVGNISFNVTDSQLAVPGYQYNIYTAMGSSYATLSSALVAEGRFDSTQNVGSSDQSAQAYFVVYTADQQSAYIQVNAKSPISAGNMVDSQIGQTSGALTFVDTDDSDLYVRGYHYTVTGPDGKAYSDLSSAIAANSIYDATDNTGANDASAQAFTVNYVADRQQASLAVTSDSPISMGSVVTTVSGGTAETIPFSYNDSQIAVSGYSYRVMGPDGEWYSTLAEAQSNNTTFDDTSNATDSDADAQMFTISYSALSQAARVVGADKSPIRAGLTMGSAAGVTSQAISFASTTDATLAQSGYSYVVYMGSNSTTSCSTLSAAMAANSLYNDTNTASGASDADPQIFTVSYVANYQSANLVVGGNTQISSGVTVDSAAGVTSGHVSFGTNDSALRVAGYRYTVKTPDGKTYATLSSALAGTTGLYDNTNNATNSDAAPQTYTVEYAAITQTAEVVVAETEDEYSGQVLETVTGDTGAALGIKLTDATLQSMEMTQGYTYYVTVKHADDSLVTDEAGNVIRYATLDEAIAANNSFDAVDENADHSGIKQFILNPVPSYQESTLTVTSDSPISAATAVETTSGVTNSAISYSTTDSTLAVPGYTYQVSVVRPDGTTQSYATLSSALAAQSLYDNTSNGDTQSDKSAQAFQVSYKADYQSANIAFMTDSGVAPMSAIAAAGVTSGVYTSTYTAAAGYYFTADGQPSGASVAADGRTATFTFNYDNTDNTGASDSAAQSFTLKMAPASQSGNISFSYADAIGSPAVPADVPLAGVTGDSKTGTITAPEGYYIVSIAGDPYNVVYTDETHQEATYSVILDDTDNGNSATDRDSQDMVVTFAPNNQTVNVIQAMPDGTTSVVDTQNAKTNQSYAYEYTTPAGYYVASGSAAAASGMTTEISNDGKTVNVTGTYDNSKNTDASGTDEQTQDTTITLSKSEQVAMFKIDVPTWPTTVTAKLTPVQGYTADNITVPQGYSDSELTKAGYSYTVTGPDGEVYDTMAEALAANPIFDSTNNGSAQDTEAQYFTVTYVAADQSATIKQQYADGSPNTPAFPQSDETLNGKSEQVVKGTFNAPTGYEISNITDAPGVVWTIAADKKSATYTLTYDTVADTDGPTQNAVVTYTPLAQKVVVEFVDEVGRTLTTDTKVTSHTLTGVTNETVNYDDASLQADQKIAGYQLVVQNQSDAANFDNDTAVDQKVRYVYRDVQAPTITTTKDELVSSKSGMPATEADFLAAVGFKTTDNQQYGTSVTTTDYETIAAQVAEDGVSRDVTITVKDATGNTTTKTVTLTAVETAPVSQETAVKDAQQQLDDLAKDPTASDADVAQAKQALQDAVDQAKQDRDATKTTANDALTSDDTTAVATDPAVADAMQDLRDAIAAGDADTGTSQAITDATNALENAVVRAEAKAVDTAPVAQEPDVQAKQDALNDVLNDPTSTTEAIDQAKQALQDAVDTAKQERDAANQAADTITDQVAANTALNQDNTPVQNEAKVIDAKQQLTDVLNNPDATPEQIVDATNAYDKAVADAKADRDAANQAAQDEITAASQSNQANDQSVIDAAKKLQDLIDAAKTGDPNALTDDIAQATQALKDAVDAAGGAQDAARADAAKALNETTPVTYEPGVQDKIDALNNVLNDPTATADQINDATQALRTATETAVDQRAAVDQDAATAITNAQGSNQSDEPSVQAAEQALQDLVDQAKTDNPDALTQDIRDAIKNLQDAIAEAADNQGDARQAAQDALNATAPVSHEQATAEAIQNLQDVLNNPSATTADIQEATEKLTAVTAADQATRDATNSDANNAVSAAQSSDQATEPGVLDAIQHLKDVQAQAAADSSDALTDDIKQAINDLAAAQEAAKQNQQAARDAAAQAIADSQPVSNEATVTKARDALNQLLQDPSSSTADIEKATQALVDANTAEQTKRDTINQQADAYETKVANSNQREEPAVQAALDALQELQDEAATDSPDALTADIANALDALRTAVTQAAKDQAEARDNAADALADLAPVSNEPSVQAAKDALDALLADSTSTADDIKQATQDLLNATSDAKADRTTANTNAQNAMTDAQNSKQADEPAVQDALKHLQDVMDAAANDDANALTADIIDAQKALEQAVADAKDAQEQARKDAAIAIASTSPVSNEPGTAQALNNLEAVLNDPNATQAEITAATKALRDQTATDKQTASSYYSQLVSLASNQPALTSTVSQANSVLGQLNGVTTSLAAAMAAASSAYALQNSAAFSSAVSTLTNLSSAISLDTAKMGALANGAGTVLNVANASSAAADTKNALNSTAISNLFGAFTGGGFFSNLTNMVTALGAAGSVANLQSSLASVASQLQVAQSAVANASNAGALSTAMKSVSAAASMTNSLYTAVASAANTAGNVMPSDFVQSSAAVQLYQQANAISAAITAASSAVDQLNAWQTLLGPVSASAGSYYRSIAAAYSQAQSNLAELQSLGSAFAQNESAIMASGAKAKDITSLMSLTNSQSAAAVADSSAALSAVAVGQAAASSALTVLQSAAHTNIADQQTVLTNQSLRTSTAIKQLQSMVAANPTNQSLAHDLADAKSQVAVITSAVNALKSNDALVDTAAPGNLATLVNNALLQVTQATGAADAATADAQWITAKLTTTNRPGSQVTKQVMVKQATTASFSQTDQTLTVSGYQLTVAVNGKTYPSLAKAIAANPAIEQQDMTFQVAYTPETQKATVTIVDATTGKTLNTVNLTGSTATAIDFDNVAQLVNQYETAHYLVMTDPTTAGATFDSDTATTQTYQVVLRHAVGSATASQTYTNTVTYTGAGTQTPSDAVTSAVVTTTLPIDLVTSSVITTTDAKSYGDDYFAPVATADGATIDNAGQLVFAPVTTPTVAGYQADTMTVTGKIKLGQATTAVQQVTYVPTTQRIVVTLIDDTTGQTLGTVTVTGSSNGMPNWQAVQTKQADLVTAGLQALPANDQVLQGQTFDTDNAIDQQITLHFVHGVTMASVKKQLTNTIHYTGAGANTPADKTQAVTVTKTYAVDQYTGEPISATAASQYPDYQAPTYAVSDATATVSEDGQVTFTSVTTPDVAGYAPNLTAVTGETTFDQGDTSTTVSYASLARTVAVIIKNAVTGDVLQTVTLAGQAGSPLDKTPATQAIADLTNRGYTVTDNGLTTAPTVMPTEVMSPIVVTLGHQQHEATKSVTLTHTVVYQTADGTTKAPTATQTAIVARHVMVDDVTGDEDGTTVTYTVTGDWTVDAATGQVAFASIDTPTLAGYTANHKTVTATATMTSPTKHDVVVYTPTTQTATVTIVDATTGAKLTTMTLTGSSNSTVPTDAVQTYLDKLKAAGYDVTDALTPLLQQTFDTDDIVDQPYMLTVTHHVSQQSETRTSTNTIKYIGAPTVIDPVTQTVDVTRTYSVDDVTGREIQATDADKYGTAYQAEHFTGSNDAVATVDGTTGVITYQTIPTKPQAGYTAKPDRIDAVATFDNLNVNEVVQYDAKPQRAQITFTDAMADNRVITTVYLKGETGGAMDQAEVQAQIAALEKAGYVLVTNAFPTTAIFDAQDDGDGVTSQLYEIVLKHGVTTTTDTKPISSTIIYQGTTTKVPDKVVSAEVTKTQSVDAVTGDEILPADAAKYDGYQAPKYALATENSAASVDAQTGAVTFAPVTMPSMPGYTGNPTQVTATASFDNPTTTAVVTYTPAEQTGDTISFATVEQALQAYVKKGYEVVSDQDLVAGTLFTPATDDQQTFQVTLRHATKPETTPIDMTNTINYQGVTLPTTTQRVTVTRTDTRDLVTNQVVASTYTVPADAPVTIDEATGAVTFAQVDSPAVAGYTASQQSVHQQVTVQQPVANNTVVYTPDMQTVIVHYEDVNGDKTVATVTINGRSDVKIDTATANKTLANLKAAGYVIVDAGDWPATYDTDDATPQQVTVRLDHGTTTQQSSYPVHYTVNAVTAPNGQPVVVATQTATVTKTVVVDAVTKAVLTDQAPTYAITGDATIATDGMVTFKTVNVPAKPGYTVTQSTVNGQLTPQQQAGQTTVTYEPDVQVTHVIVRDAVTGETLTSYPVSGVTDATVPLTSLPDVVAKYVTAGYVAPDALPSQVAFGATGAADVVVTLAHGSAVQVTQHKVTNTVHYVNAPTALADVIQSAVVTKTIVVDAVTGQQTAQATYQTTGATVDAKTGVVTFPRVTTPAQPGYTPNQRQVTGQASYDADGLEQVTYTADQQRIHVVYVDDDAHGAVAQHGTDVIGRSDEDVYFQPIELANYDIASVDMQDAQGFDHDDDHDQTITIHLTHDVGTVVVAVNRNVSYQTSNGYPAPKQVTQQVTLHGQMDLITGQVTWQPVTVGAVDTPAMTGFTADQRQVAAVTITSPKDVQDVTVHYTPQQQQAHVVYVDDDQGGRIVQTGPTITGLGGSHATVKPVGVPHYHVINEIGGIDFDYDTTTDQTIVVHLGHDHRLVTTTVQRPIHYVDQHGHQLVPDTVQATVLTGDEDLVTQVITWLPSELLAEATPVVAGYQTSMTEVATVAVTMPGDLPAVTVVYQPIPVTTVQPKRPVKQQAVVKHVPAKSVVRPVATEKTKHAVAPAPVPVAVAQPTQAVVTTSSAPAMPVITAVKRPLVTSEANPVSAATLPETGFEQEYRLTIAGLLGLLATAGVVLKKVL</sequence>
<evidence type="ECO:0000259" key="8">
    <source>
        <dbReference type="PROSITE" id="PS50847"/>
    </source>
</evidence>
<evidence type="ECO:0000256" key="7">
    <source>
        <dbReference type="SAM" id="MobiDB-lite"/>
    </source>
</evidence>
<dbReference type="Gene3D" id="3.10.20.320">
    <property type="entry name" value="Putative peptidoglycan bound protein (lpxtg motif)"/>
    <property type="match status" value="3"/>
</dbReference>